<comment type="caution">
    <text evidence="3">The sequence shown here is derived from an EMBL/GenBank/DDBJ whole genome shotgun (WGS) entry which is preliminary data.</text>
</comment>
<dbReference type="InterPro" id="IPR052815">
    <property type="entry name" value="PDCD2-like_regulator"/>
</dbReference>
<dbReference type="Proteomes" id="UP000037923">
    <property type="component" value="Unassembled WGS sequence"/>
</dbReference>
<evidence type="ECO:0000256" key="1">
    <source>
        <dbReference type="SAM" id="MobiDB-lite"/>
    </source>
</evidence>
<dbReference type="GO" id="GO:0005737">
    <property type="term" value="C:cytoplasm"/>
    <property type="evidence" value="ECO:0007669"/>
    <property type="project" value="InterPro"/>
</dbReference>
<proteinExistence type="predicted"/>
<keyword evidence="4" id="KW-1185">Reference proteome</keyword>
<name>A0A0N0VFZ5_LEPPY</name>
<reference evidence="3 4" key="1">
    <citation type="submission" date="2015-07" db="EMBL/GenBank/DDBJ databases">
        <title>High-quality genome of monoxenous trypanosomatid Leptomonas pyrrhocoris.</title>
        <authorList>
            <person name="Flegontov P."/>
            <person name="Butenko A."/>
            <person name="Firsov S."/>
            <person name="Vlcek C."/>
            <person name="Logacheva M.D."/>
            <person name="Field M."/>
            <person name="Filatov D."/>
            <person name="Flegontova O."/>
            <person name="Gerasimov E."/>
            <person name="Jackson A.P."/>
            <person name="Kelly S."/>
            <person name="Opperdoes F."/>
            <person name="O'Reilly A."/>
            <person name="Votypka J."/>
            <person name="Yurchenko V."/>
            <person name="Lukes J."/>
        </authorList>
    </citation>
    <scope>NUCLEOTIDE SEQUENCE [LARGE SCALE GENOMIC DNA]</scope>
    <source>
        <strain evidence="3">H10</strain>
    </source>
</reference>
<dbReference type="OrthoDB" id="366284at2759"/>
<dbReference type="GeneID" id="26903808"/>
<evidence type="ECO:0000313" key="3">
    <source>
        <dbReference type="EMBL" id="KPA82454.1"/>
    </source>
</evidence>
<dbReference type="InterPro" id="IPR007320">
    <property type="entry name" value="PDCD2_C"/>
</dbReference>
<dbReference type="EMBL" id="LGTL01000005">
    <property type="protein sequence ID" value="KPA82454.1"/>
    <property type="molecule type" value="Genomic_DNA"/>
</dbReference>
<gene>
    <name evidence="3" type="ORF">ABB37_03517</name>
</gene>
<organism evidence="3 4">
    <name type="scientific">Leptomonas pyrrhocoris</name>
    <name type="common">Firebug parasite</name>
    <dbReference type="NCBI Taxonomy" id="157538"/>
    <lineage>
        <taxon>Eukaryota</taxon>
        <taxon>Discoba</taxon>
        <taxon>Euglenozoa</taxon>
        <taxon>Kinetoplastea</taxon>
        <taxon>Metakinetoplastina</taxon>
        <taxon>Trypanosomatida</taxon>
        <taxon>Trypanosomatidae</taxon>
        <taxon>Leishmaniinae</taxon>
        <taxon>Leptomonas</taxon>
    </lineage>
</organism>
<dbReference type="PANTHER" id="PTHR46421">
    <property type="entry name" value="PROGRAMMED CELL DEATH PROTEIN 2-LIKE"/>
    <property type="match status" value="1"/>
</dbReference>
<dbReference type="OMA" id="GKHNEEA"/>
<feature type="region of interest" description="Disordered" evidence="1">
    <location>
        <begin position="158"/>
        <end position="195"/>
    </location>
</feature>
<dbReference type="PANTHER" id="PTHR46421:SF1">
    <property type="entry name" value="PROGRAMMED CELL DEATH PROTEIN 2-LIKE"/>
    <property type="match status" value="1"/>
</dbReference>
<feature type="region of interest" description="Disordered" evidence="1">
    <location>
        <begin position="96"/>
        <end position="119"/>
    </location>
</feature>
<dbReference type="Pfam" id="PF04194">
    <property type="entry name" value="PDCD2_C"/>
    <property type="match status" value="1"/>
</dbReference>
<accession>A0A0N0VFZ5</accession>
<evidence type="ECO:0000259" key="2">
    <source>
        <dbReference type="Pfam" id="PF04194"/>
    </source>
</evidence>
<dbReference type="RefSeq" id="XP_015660893.1">
    <property type="nucleotide sequence ID" value="XM_015800886.1"/>
</dbReference>
<protein>
    <recommendedName>
        <fullName evidence="2">Programmed cell death protein 2 C-terminal domain-containing protein</fullName>
    </recommendedName>
</protein>
<feature type="domain" description="Programmed cell death protein 2 C-terminal" evidence="2">
    <location>
        <begin position="300"/>
        <end position="405"/>
    </location>
</feature>
<evidence type="ECO:0000313" key="4">
    <source>
        <dbReference type="Proteomes" id="UP000037923"/>
    </source>
</evidence>
<dbReference type="VEuPathDB" id="TriTrypDB:LpyrH10_05_3770"/>
<dbReference type="AlphaFoldDB" id="A0A0N0VFZ5"/>
<sequence length="408" mass="43730">MSRDASPAVWIGTPQRGRSLEDILDPYTSKIGGQATCFRVGSTPTERLDAAKLSKYFQCPQCKSTERVSLLCQVYAPLEVYDRVLYVLTCAACARRPAAGPSGSRTVPAAAPPPGAGKKSGLAAVAAAKSLVSFCFAVRSQNFSRDFFLELQQQQERTAAQQSENAPTAKTETEAQLFDEGDGDWGDGTGDWGTDNGDVVAAAPPAASPSPVAEVNTTDAVEEQVSYPIAGRATVVPVKGTLYTDGLPLDLYVEPARAMTKELSIEEQLAVAERMYGDGATVDTSGFEEDDESPTETCVREYLEAIEANPSQCVRWCPGGTPLRTSLSAIGVNGAASPPPCPACGAPRQFEMQLTAPMVYYLTKHIGEANNATLHFRNVLVYTCSKHCYAATQNQPYLPEYVVVEEEL</sequence>